<feature type="region of interest" description="Disordered" evidence="1">
    <location>
        <begin position="572"/>
        <end position="678"/>
    </location>
</feature>
<comment type="caution">
    <text evidence="2">The sequence shown here is derived from an EMBL/GenBank/DDBJ whole genome shotgun (WGS) entry which is preliminary data.</text>
</comment>
<gene>
    <name evidence="2" type="ORF">AAF712_005809</name>
</gene>
<feature type="compositionally biased region" description="Polar residues" evidence="1">
    <location>
        <begin position="44"/>
        <end position="54"/>
    </location>
</feature>
<reference evidence="2 3" key="1">
    <citation type="submission" date="2024-05" db="EMBL/GenBank/DDBJ databases">
        <title>A draft genome resource for the thread blight pathogen Marasmius tenuissimus strain MS-2.</title>
        <authorList>
            <person name="Yulfo-Soto G.E."/>
            <person name="Baruah I.K."/>
            <person name="Amoako-Attah I."/>
            <person name="Bukari Y."/>
            <person name="Meinhardt L.W."/>
            <person name="Bailey B.A."/>
            <person name="Cohen S.P."/>
        </authorList>
    </citation>
    <scope>NUCLEOTIDE SEQUENCE [LARGE SCALE GENOMIC DNA]</scope>
    <source>
        <strain evidence="2 3">MS-2</strain>
    </source>
</reference>
<sequence length="1371" mass="149791">MTAGDVGPSGLDTTAEAMDVEVPRYTAEEKGKGKARHIPEATTDLPNQAVQEAQGSVFGEDAHHPSASQPSSSKKRGRPRKNPISIPSAQIRSRQSADTRKQQVGVDDVVEVEGVAGTTTKSAKRGVQYLLSATLQANATSLFEGEKSQSSVKWLPPDGRKGKKPPQPVESVSLKAEETPESFEETSPDLTPPQWCSSRAELLLLHPELQGSSCVNGIAWGNLVNPVLLLDGQNKMSISSIRVEKDARSGYELTIMDLDIARAFERSAKDSELSNGIPNESQCSRDDQPPAVFEPKVQGEIVLPSATVNAKPGRKGRGKACKGDDDQNMSLSVKHEQSDDPSVVLNDQITLTTPNQNRRKASVSQRSNTLFIKKKQSGSNSTVPAIGVNTTPLDIEVEASSLIVANDSQNGPLSLHSVIVSSPTQCATRKRQPPPEIEVNVTKKSRATEGVDPMMQTPGSSISTANQTRKLRPRNGVGIGTRTFVPSLEPSTSFRASRSRSTNAAVPRPQLRIDTQFYDDGLRMSPLSPLTPLKSPSPIPTTRRRRLKGSEPTRRSSRISALYIKAESEDDASYMVSRSGLKRRRGITGDSERPRNRRRRDEKHNDSAIPLQGLSLSESMVSAQQDPTAVKVEPVEVSLRPKGRPVKKPGAGSHKKTASSSSPHKAKPKKVEPSGKKEEVFAPRVSESLVLMKSSKEVLKGLKFKKSPSLQPPTQQTTSILPRTSPAPITITSILETSTVTQTAPIVSLSTVRLPDQGQARKLVENSTTSIVPGRRGDPANSPRDTTITVAPGTGTLTDASMLSNVTFAYQRAELPNDSSSMATVDQLVVEPPLPNFNMLDSVSQDQRSYVTSGNVPEPPQIPVPAELPSEVQALIRCQARNVPVFVIASREIFASKSGIRLASEHAYLYTGYWRLQDVKTCCVEDVKASTTLQSGSDRNVCGNVTWTFTCYWIPGRESLFDSLDQVQPWWLCDKLVIPGLYSNLVDPSMLMSDVKYDNERGEDQWGLGDGDGGSSKGWYCFDCGKLNRQTLWRRRKCSSQRCKDKPISACTVRSLEVVRDRGQQQPLFLPNNIVPSFIDPLVTDWEDGRRTFVYKTGLSEIKHVSTCNFPDVQEEQTELFASLQGNVLLRREPEDSRPYFSLAAAETSSGFSLANAYNAPTFTWNEVPPCVKQSKEMLSFLARYYGEVEYANITNLLLLAWTADGRRKADTPLQAKEQGIVLMALGHEIVVRVSPKSGLVRVNPQPTALDYQVLDCALPLNSEAGPSTSASGSGLEEAVVKAEPLENLLVLDELPALNPLPKVEVQEPEIVLAMQTAPTAPESIDTRSKRPKKVDKKEDNSLSFTIVHGDALILSGDDFEVRVYSYVERA</sequence>
<feature type="region of interest" description="Disordered" evidence="1">
    <location>
        <begin position="764"/>
        <end position="786"/>
    </location>
</feature>
<accession>A0ABR3A2I6</accession>
<feature type="compositionally biased region" description="Low complexity" evidence="1">
    <location>
        <begin position="525"/>
        <end position="536"/>
    </location>
</feature>
<evidence type="ECO:0000313" key="2">
    <source>
        <dbReference type="EMBL" id="KAL0067239.1"/>
    </source>
</evidence>
<feature type="region of interest" description="Disordered" evidence="1">
    <location>
        <begin position="305"/>
        <end position="327"/>
    </location>
</feature>
<dbReference type="Proteomes" id="UP001437256">
    <property type="component" value="Unassembled WGS sequence"/>
</dbReference>
<dbReference type="EMBL" id="JBBXMP010000028">
    <property type="protein sequence ID" value="KAL0067239.1"/>
    <property type="molecule type" value="Genomic_DNA"/>
</dbReference>
<feature type="region of interest" description="Disordered" evidence="1">
    <location>
        <begin position="146"/>
        <end position="192"/>
    </location>
</feature>
<organism evidence="2 3">
    <name type="scientific">Marasmius tenuissimus</name>
    <dbReference type="NCBI Taxonomy" id="585030"/>
    <lineage>
        <taxon>Eukaryota</taxon>
        <taxon>Fungi</taxon>
        <taxon>Dikarya</taxon>
        <taxon>Basidiomycota</taxon>
        <taxon>Agaricomycotina</taxon>
        <taxon>Agaricomycetes</taxon>
        <taxon>Agaricomycetidae</taxon>
        <taxon>Agaricales</taxon>
        <taxon>Marasmiineae</taxon>
        <taxon>Marasmiaceae</taxon>
        <taxon>Marasmius</taxon>
    </lineage>
</organism>
<feature type="region of interest" description="Disordered" evidence="1">
    <location>
        <begin position="1317"/>
        <end position="1336"/>
    </location>
</feature>
<feature type="region of interest" description="Disordered" evidence="1">
    <location>
        <begin position="522"/>
        <end position="557"/>
    </location>
</feature>
<feature type="region of interest" description="Disordered" evidence="1">
    <location>
        <begin position="1"/>
        <end position="105"/>
    </location>
</feature>
<evidence type="ECO:0000313" key="3">
    <source>
        <dbReference type="Proteomes" id="UP001437256"/>
    </source>
</evidence>
<evidence type="ECO:0000256" key="1">
    <source>
        <dbReference type="SAM" id="MobiDB-lite"/>
    </source>
</evidence>
<proteinExistence type="predicted"/>
<feature type="region of interest" description="Disordered" evidence="1">
    <location>
        <begin position="489"/>
        <end position="509"/>
    </location>
</feature>
<feature type="compositionally biased region" description="Low complexity" evidence="1">
    <location>
        <begin position="491"/>
        <end position="505"/>
    </location>
</feature>
<feature type="compositionally biased region" description="Basic and acidic residues" evidence="1">
    <location>
        <begin position="669"/>
        <end position="678"/>
    </location>
</feature>
<feature type="compositionally biased region" description="Polar residues" evidence="1">
    <location>
        <begin position="614"/>
        <end position="627"/>
    </location>
</feature>
<name>A0ABR3A2I6_9AGAR</name>
<feature type="compositionally biased region" description="Polar residues" evidence="1">
    <location>
        <begin position="85"/>
        <end position="94"/>
    </location>
</feature>
<keyword evidence="3" id="KW-1185">Reference proteome</keyword>
<protein>
    <submittedName>
        <fullName evidence="2">Uncharacterized protein</fullName>
    </submittedName>
</protein>
<feature type="compositionally biased region" description="Basic residues" evidence="1">
    <location>
        <begin position="641"/>
        <end position="657"/>
    </location>
</feature>